<reference evidence="6" key="1">
    <citation type="journal article" date="2019" name="Int. J. Syst. Evol. Microbiol.">
        <title>The Global Catalogue of Microorganisms (GCM) 10K type strain sequencing project: providing services to taxonomists for standard genome sequencing and annotation.</title>
        <authorList>
            <consortium name="The Broad Institute Genomics Platform"/>
            <consortium name="The Broad Institute Genome Sequencing Center for Infectious Disease"/>
            <person name="Wu L."/>
            <person name="Ma J."/>
        </authorList>
    </citation>
    <scope>NUCLEOTIDE SEQUENCE [LARGE SCALE GENOMIC DNA]</scope>
    <source>
        <strain evidence="6">CCUG 53270</strain>
    </source>
</reference>
<feature type="domain" description="HTH araC/xylS-type" evidence="4">
    <location>
        <begin position="178"/>
        <end position="275"/>
    </location>
</feature>
<keyword evidence="6" id="KW-1185">Reference proteome</keyword>
<gene>
    <name evidence="5" type="ORF">ACFQ4B_21285</name>
</gene>
<accession>A0ABW3URZ8</accession>
<evidence type="ECO:0000313" key="6">
    <source>
        <dbReference type="Proteomes" id="UP001597180"/>
    </source>
</evidence>
<dbReference type="InterPro" id="IPR018060">
    <property type="entry name" value="HTH_AraC"/>
</dbReference>
<comment type="caution">
    <text evidence="5">The sequence shown here is derived from an EMBL/GenBank/DDBJ whole genome shotgun (WGS) entry which is preliminary data.</text>
</comment>
<dbReference type="RefSeq" id="WP_192704304.1">
    <property type="nucleotide sequence ID" value="NZ_BAABJG010000015.1"/>
</dbReference>
<dbReference type="Gene3D" id="2.60.120.280">
    <property type="entry name" value="Regulatory protein AraC"/>
    <property type="match status" value="1"/>
</dbReference>
<dbReference type="InterPro" id="IPR037923">
    <property type="entry name" value="HTH-like"/>
</dbReference>
<dbReference type="InterPro" id="IPR009057">
    <property type="entry name" value="Homeodomain-like_sf"/>
</dbReference>
<dbReference type="SUPFAM" id="SSF51215">
    <property type="entry name" value="Regulatory protein AraC"/>
    <property type="match status" value="1"/>
</dbReference>
<evidence type="ECO:0000256" key="2">
    <source>
        <dbReference type="ARBA" id="ARBA00023125"/>
    </source>
</evidence>
<keyword evidence="2" id="KW-0238">DNA-binding</keyword>
<dbReference type="Pfam" id="PF02311">
    <property type="entry name" value="AraC_binding"/>
    <property type="match status" value="1"/>
</dbReference>
<evidence type="ECO:0000313" key="5">
    <source>
        <dbReference type="EMBL" id="MFD1222656.1"/>
    </source>
</evidence>
<dbReference type="PROSITE" id="PS01124">
    <property type="entry name" value="HTH_ARAC_FAMILY_2"/>
    <property type="match status" value="1"/>
</dbReference>
<dbReference type="PANTHER" id="PTHR43280:SF28">
    <property type="entry name" value="HTH-TYPE TRANSCRIPTIONAL ACTIVATOR RHAS"/>
    <property type="match status" value="1"/>
</dbReference>
<evidence type="ECO:0000259" key="4">
    <source>
        <dbReference type="PROSITE" id="PS01124"/>
    </source>
</evidence>
<dbReference type="Gene3D" id="1.10.10.60">
    <property type="entry name" value="Homeodomain-like"/>
    <property type="match status" value="2"/>
</dbReference>
<dbReference type="SMART" id="SM00342">
    <property type="entry name" value="HTH_ARAC"/>
    <property type="match status" value="1"/>
</dbReference>
<dbReference type="Proteomes" id="UP001597180">
    <property type="component" value="Unassembled WGS sequence"/>
</dbReference>
<proteinExistence type="predicted"/>
<dbReference type="EMBL" id="JBHTLU010000031">
    <property type="protein sequence ID" value="MFD1222656.1"/>
    <property type="molecule type" value="Genomic_DNA"/>
</dbReference>
<protein>
    <submittedName>
        <fullName evidence="5">AraC family transcriptional regulator</fullName>
    </submittedName>
</protein>
<evidence type="ECO:0000256" key="3">
    <source>
        <dbReference type="ARBA" id="ARBA00023163"/>
    </source>
</evidence>
<evidence type="ECO:0000256" key="1">
    <source>
        <dbReference type="ARBA" id="ARBA00023015"/>
    </source>
</evidence>
<dbReference type="PANTHER" id="PTHR43280">
    <property type="entry name" value="ARAC-FAMILY TRANSCRIPTIONAL REGULATOR"/>
    <property type="match status" value="1"/>
</dbReference>
<dbReference type="InterPro" id="IPR003313">
    <property type="entry name" value="AraC-bd"/>
</dbReference>
<organism evidence="5 6">
    <name type="scientific">Paenibacillus vulneris</name>
    <dbReference type="NCBI Taxonomy" id="1133364"/>
    <lineage>
        <taxon>Bacteria</taxon>
        <taxon>Bacillati</taxon>
        <taxon>Bacillota</taxon>
        <taxon>Bacilli</taxon>
        <taxon>Bacillales</taxon>
        <taxon>Paenibacillaceae</taxon>
        <taxon>Paenibacillus</taxon>
    </lineage>
</organism>
<dbReference type="Pfam" id="PF12833">
    <property type="entry name" value="HTH_18"/>
    <property type="match status" value="1"/>
</dbReference>
<keyword evidence="1" id="KW-0805">Transcription regulation</keyword>
<dbReference type="SUPFAM" id="SSF46689">
    <property type="entry name" value="Homeodomain-like"/>
    <property type="match status" value="2"/>
</dbReference>
<name>A0ABW3URZ8_9BACL</name>
<sequence length="288" mass="33833">MIDDHSQLEVMRSYMDSLQVRVITASYAHTVSKTWGRPVRKDDYFRLYFMVEGQCWIKVDQVELHPIPGQLIILPPDTPLTYSTINSTPFIKHWLHFSVKVDHLHLSQLIQFPYSIQVHDVEYVSGLFRTLTDTYKTRDDLTSPLKAKMFLLEILTYFLDHAPAQSVGLHSSSPSPSNQILKYIEDHIKEPITLEKLAGIFHYHPNYFVRYFRSMFNMTPIQYINRVRIENAKRLLISTDMSIEQVAEDIGLDRYYFSKIFRQLTTLSPSKYRMMHRNAAHNQIADRS</sequence>
<keyword evidence="3" id="KW-0804">Transcription</keyword>